<feature type="compositionally biased region" description="Low complexity" evidence="1">
    <location>
        <begin position="46"/>
        <end position="59"/>
    </location>
</feature>
<sequence>MTPAGGMNDLSLKPNALKKILANRFIRLETAHKVAENSSTAHDQFRPSWSSSGRRSPRV</sequence>
<dbReference type="AlphaFoldDB" id="A0A074YYY5"/>
<reference evidence="2 3" key="1">
    <citation type="submission" date="2013-11" db="EMBL/GenBank/DDBJ databases">
        <title>Opisthorchis viverrini - life in the bile duct.</title>
        <authorList>
            <person name="Young N.D."/>
            <person name="Nagarajan N."/>
            <person name="Lin S.J."/>
            <person name="Korhonen P.K."/>
            <person name="Jex A.R."/>
            <person name="Hall R.S."/>
            <person name="Safavi-Hemami H."/>
            <person name="Kaewkong W."/>
            <person name="Bertrand D."/>
            <person name="Gao S."/>
            <person name="Seet Q."/>
            <person name="Wongkham S."/>
            <person name="Teh B.T."/>
            <person name="Wongkham C."/>
            <person name="Intapan P.M."/>
            <person name="Maleewong W."/>
            <person name="Yang X."/>
            <person name="Hu M."/>
            <person name="Wang Z."/>
            <person name="Hofmann A."/>
            <person name="Sternberg P.W."/>
            <person name="Tan P."/>
            <person name="Wang J."/>
            <person name="Gasser R.B."/>
        </authorList>
    </citation>
    <scope>NUCLEOTIDE SEQUENCE [LARGE SCALE GENOMIC DNA]</scope>
</reference>
<dbReference type="Proteomes" id="UP000054324">
    <property type="component" value="Unassembled WGS sequence"/>
</dbReference>
<dbReference type="EMBL" id="KL597106">
    <property type="protein sequence ID" value="KER20006.1"/>
    <property type="molecule type" value="Genomic_DNA"/>
</dbReference>
<dbReference type="GeneID" id="20325523"/>
<protein>
    <submittedName>
        <fullName evidence="2">Uncharacterized protein</fullName>
    </submittedName>
</protein>
<dbReference type="CTD" id="20325523"/>
<proteinExistence type="predicted"/>
<organism evidence="2 3">
    <name type="scientific">Opisthorchis viverrini</name>
    <name type="common">Southeast Asian liver fluke</name>
    <dbReference type="NCBI Taxonomy" id="6198"/>
    <lineage>
        <taxon>Eukaryota</taxon>
        <taxon>Metazoa</taxon>
        <taxon>Spiralia</taxon>
        <taxon>Lophotrochozoa</taxon>
        <taxon>Platyhelminthes</taxon>
        <taxon>Trematoda</taxon>
        <taxon>Digenea</taxon>
        <taxon>Opisthorchiida</taxon>
        <taxon>Opisthorchiata</taxon>
        <taxon>Opisthorchiidae</taxon>
        <taxon>Opisthorchis</taxon>
    </lineage>
</organism>
<keyword evidence="3" id="KW-1185">Reference proteome</keyword>
<dbReference type="RefSeq" id="XP_009176250.1">
    <property type="nucleotide sequence ID" value="XM_009177986.1"/>
</dbReference>
<evidence type="ECO:0000313" key="3">
    <source>
        <dbReference type="Proteomes" id="UP000054324"/>
    </source>
</evidence>
<feature type="region of interest" description="Disordered" evidence="1">
    <location>
        <begin position="36"/>
        <end position="59"/>
    </location>
</feature>
<evidence type="ECO:0000313" key="2">
    <source>
        <dbReference type="EMBL" id="KER20006.1"/>
    </source>
</evidence>
<dbReference type="KEGG" id="ovi:T265_11355"/>
<gene>
    <name evidence="2" type="ORF">T265_11355</name>
</gene>
<name>A0A074YYY5_OPIVI</name>
<evidence type="ECO:0000256" key="1">
    <source>
        <dbReference type="SAM" id="MobiDB-lite"/>
    </source>
</evidence>
<accession>A0A074YYY5</accession>